<accession>A0A0E0EEV9</accession>
<evidence type="ECO:0000313" key="2">
    <source>
        <dbReference type="Proteomes" id="UP000008021"/>
    </source>
</evidence>
<dbReference type="EnsemblPlants" id="OMERI07G19800.3">
    <property type="protein sequence ID" value="OMERI07G19800.3"/>
    <property type="gene ID" value="OMERI07G19800"/>
</dbReference>
<name>A0A0E0EEV9_9ORYZ</name>
<protein>
    <submittedName>
        <fullName evidence="1">Uncharacterized protein</fullName>
    </submittedName>
</protein>
<reference evidence="1" key="1">
    <citation type="submission" date="2015-04" db="UniProtKB">
        <authorList>
            <consortium name="EnsemblPlants"/>
        </authorList>
    </citation>
    <scope>IDENTIFICATION</scope>
</reference>
<organism evidence="1">
    <name type="scientific">Oryza meridionalis</name>
    <dbReference type="NCBI Taxonomy" id="40149"/>
    <lineage>
        <taxon>Eukaryota</taxon>
        <taxon>Viridiplantae</taxon>
        <taxon>Streptophyta</taxon>
        <taxon>Embryophyta</taxon>
        <taxon>Tracheophyta</taxon>
        <taxon>Spermatophyta</taxon>
        <taxon>Magnoliopsida</taxon>
        <taxon>Liliopsida</taxon>
        <taxon>Poales</taxon>
        <taxon>Poaceae</taxon>
        <taxon>BOP clade</taxon>
        <taxon>Oryzoideae</taxon>
        <taxon>Oryzeae</taxon>
        <taxon>Oryzinae</taxon>
        <taxon>Oryza</taxon>
    </lineage>
</organism>
<proteinExistence type="predicted"/>
<keyword evidence="2" id="KW-1185">Reference proteome</keyword>
<evidence type="ECO:0000313" key="1">
    <source>
        <dbReference type="EnsemblPlants" id="OMERI07G19800.3"/>
    </source>
</evidence>
<reference evidence="1" key="2">
    <citation type="submission" date="2018-05" db="EMBL/GenBank/DDBJ databases">
        <title>OmerRS3 (Oryza meridionalis Reference Sequence Version 3).</title>
        <authorList>
            <person name="Zhang J."/>
            <person name="Kudrna D."/>
            <person name="Lee S."/>
            <person name="Talag J."/>
            <person name="Welchert J."/>
            <person name="Wing R.A."/>
        </authorList>
    </citation>
    <scope>NUCLEOTIDE SEQUENCE [LARGE SCALE GENOMIC DNA]</scope>
    <source>
        <strain evidence="1">cv. OR44</strain>
    </source>
</reference>
<dbReference type="AlphaFoldDB" id="A0A0E0EEV9"/>
<dbReference type="Proteomes" id="UP000008021">
    <property type="component" value="Chromosome 7"/>
</dbReference>
<sequence length="157" mass="17614">MGCKHSLTIVNFKKYIFLQNFRINLHIYFFLVWRKVGEYLIEKKREGVRPSPPSKPIAHPSAGVVSSICCRNSARPPQHTHSPPLLDYQLAVSSSLLFPPPPRARSTPPSLPRLLRFSRAKTSLAAADLPSGEQSRGRGGEGILIQRHENFDITEFA</sequence>
<dbReference type="Gramene" id="OMERI07G19800.3">
    <property type="protein sequence ID" value="OMERI07G19800.3"/>
    <property type="gene ID" value="OMERI07G19800"/>
</dbReference>
<dbReference type="HOGENOM" id="CLU_141889_0_0_1"/>